<evidence type="ECO:0000256" key="3">
    <source>
        <dbReference type="ARBA" id="ARBA00022452"/>
    </source>
</evidence>
<feature type="domain" description="TonB-dependent receptor plug" evidence="14">
    <location>
        <begin position="41"/>
        <end position="146"/>
    </location>
</feature>
<evidence type="ECO:0000313" key="16">
    <source>
        <dbReference type="Proteomes" id="UP000189161"/>
    </source>
</evidence>
<evidence type="ECO:0000256" key="2">
    <source>
        <dbReference type="ARBA" id="ARBA00022448"/>
    </source>
</evidence>
<dbReference type="PANTHER" id="PTHR30069:SF53">
    <property type="entry name" value="COLICIN I RECEPTOR-RELATED"/>
    <property type="match status" value="1"/>
</dbReference>
<dbReference type="Pfam" id="PF00593">
    <property type="entry name" value="TonB_dep_Rec_b-barrel"/>
    <property type="match status" value="1"/>
</dbReference>
<dbReference type="InterPro" id="IPR037066">
    <property type="entry name" value="Plug_dom_sf"/>
</dbReference>
<feature type="chain" id="PRO_5012798936" evidence="12">
    <location>
        <begin position="21"/>
        <end position="644"/>
    </location>
</feature>
<evidence type="ECO:0000259" key="13">
    <source>
        <dbReference type="Pfam" id="PF00593"/>
    </source>
</evidence>
<evidence type="ECO:0000313" key="15">
    <source>
        <dbReference type="EMBL" id="OOF45419.1"/>
    </source>
</evidence>
<evidence type="ECO:0000259" key="14">
    <source>
        <dbReference type="Pfam" id="PF07715"/>
    </source>
</evidence>
<reference evidence="15 16" key="1">
    <citation type="submission" date="2016-10" db="EMBL/GenBank/DDBJ databases">
        <title>Rodentibacter gen. nov. and new species.</title>
        <authorList>
            <person name="Christensen H."/>
        </authorList>
    </citation>
    <scope>NUCLEOTIDE SEQUENCE [LARGE SCALE GENOMIC DNA]</scope>
    <source>
        <strain evidence="15 16">H1987082031</strain>
    </source>
</reference>
<evidence type="ECO:0000256" key="12">
    <source>
        <dbReference type="SAM" id="SignalP"/>
    </source>
</evidence>
<gene>
    <name evidence="15" type="ORF">BKK52_12630</name>
</gene>
<keyword evidence="7 11" id="KW-0798">TonB box</keyword>
<proteinExistence type="inferred from homology"/>
<dbReference type="AlphaFoldDB" id="A0A1V3IU27"/>
<evidence type="ECO:0000256" key="4">
    <source>
        <dbReference type="ARBA" id="ARBA00022692"/>
    </source>
</evidence>
<organism evidence="15 16">
    <name type="scientific">Rodentibacter trehalosifermentans</name>
    <dbReference type="NCBI Taxonomy" id="1908263"/>
    <lineage>
        <taxon>Bacteria</taxon>
        <taxon>Pseudomonadati</taxon>
        <taxon>Pseudomonadota</taxon>
        <taxon>Gammaproteobacteria</taxon>
        <taxon>Pasteurellales</taxon>
        <taxon>Pasteurellaceae</taxon>
        <taxon>Rodentibacter</taxon>
    </lineage>
</organism>
<keyword evidence="9 10" id="KW-0998">Cell outer membrane</keyword>
<comment type="subcellular location">
    <subcellularLocation>
        <location evidence="1 10">Cell outer membrane</location>
        <topology evidence="1 10">Multi-pass membrane protein</topology>
    </subcellularLocation>
</comment>
<dbReference type="GO" id="GO:0006811">
    <property type="term" value="P:monoatomic ion transport"/>
    <property type="evidence" value="ECO:0007669"/>
    <property type="project" value="UniProtKB-KW"/>
</dbReference>
<feature type="signal peptide" evidence="12">
    <location>
        <begin position="1"/>
        <end position="20"/>
    </location>
</feature>
<evidence type="ECO:0000256" key="8">
    <source>
        <dbReference type="ARBA" id="ARBA00023136"/>
    </source>
</evidence>
<dbReference type="SUPFAM" id="SSF56935">
    <property type="entry name" value="Porins"/>
    <property type="match status" value="1"/>
</dbReference>
<keyword evidence="6" id="KW-0406">Ion transport</keyword>
<dbReference type="InterPro" id="IPR012910">
    <property type="entry name" value="Plug_dom"/>
</dbReference>
<dbReference type="CDD" id="cd01347">
    <property type="entry name" value="ligand_gated_channel"/>
    <property type="match status" value="1"/>
</dbReference>
<dbReference type="InterPro" id="IPR036942">
    <property type="entry name" value="Beta-barrel_TonB_sf"/>
</dbReference>
<dbReference type="PROSITE" id="PS52016">
    <property type="entry name" value="TONB_DEPENDENT_REC_3"/>
    <property type="match status" value="1"/>
</dbReference>
<dbReference type="Gene3D" id="2.40.170.20">
    <property type="entry name" value="TonB-dependent receptor, beta-barrel domain"/>
    <property type="match status" value="1"/>
</dbReference>
<evidence type="ECO:0000256" key="11">
    <source>
        <dbReference type="RuleBase" id="RU003357"/>
    </source>
</evidence>
<accession>A0A1V3IU27</accession>
<keyword evidence="5 12" id="KW-0732">Signal</keyword>
<sequence length="644" mass="71409">MKKNLITTALLLTSSAFVHAESDTELPAINVYSAYATPVNQDQTASSVTVLTEKDFAARNATYVSDMLKTVPGVAMGVSGGRGASTSLFLRGANSKHTAVIIDGIRVNPADTNFDFGGLSLSNIDQIEVLRGEQSALWGSDAMGGVVYITTKSGLYKDKPFNIDFDVGTGSHRTRDGSVTISGQKDGFYYALQGDSHRTRGISARSERVFNYTSVSGNTSNNIAASEKDGFHRDNTSLRFGFDNGKKGIDFLASHSSQTLHFDNSAENERIFDDNTRTRETRYKLSGYIGNADDLFVHKALISHVKTDSHTTQYSSWNSSVGKTEYESKKFNTNYQLDINFDREGEIKQSVSLLTDYQNIKYIASVYDFNEKKLTEKSIAAEYRLFTESDHSLSISGRYTNNSLFENAITARIAGAYRLSPNLKAHASFGKGIHNPTFTDVYGWGGDYIWIANPELKAEKSLGGEFGLLTESNDKRHSLDTTLFARNVDNFLSSVPVSGYTVYRTVNRDGKTKIRGVEIAYNGKLTDNLSTYANYTYTYIKSENDQYGSNYVRRPKHTGNLGLSYQITKNFGSDVNVSYVGKRLDSGDFKMPSYTLVNLGVNYQIIPNLNIYAHLNNVFDKKYENVVGYGQDGRNIYVGLRGSF</sequence>
<keyword evidence="4 10" id="KW-0812">Transmembrane</keyword>
<comment type="caution">
    <text evidence="15">The sequence shown here is derived from an EMBL/GenBank/DDBJ whole genome shotgun (WGS) entry which is preliminary data.</text>
</comment>
<dbReference type="RefSeq" id="WP_077421264.1">
    <property type="nucleotide sequence ID" value="NZ_MLHL01000098.1"/>
</dbReference>
<feature type="domain" description="TonB-dependent receptor-like beta-barrel" evidence="13">
    <location>
        <begin position="228"/>
        <end position="618"/>
    </location>
</feature>
<dbReference type="EMBL" id="MLHL01000098">
    <property type="protein sequence ID" value="OOF45419.1"/>
    <property type="molecule type" value="Genomic_DNA"/>
</dbReference>
<keyword evidence="8 10" id="KW-0472">Membrane</keyword>
<evidence type="ECO:0000256" key="9">
    <source>
        <dbReference type="ARBA" id="ARBA00023237"/>
    </source>
</evidence>
<dbReference type="GO" id="GO:0015889">
    <property type="term" value="P:cobalamin transport"/>
    <property type="evidence" value="ECO:0007669"/>
    <property type="project" value="TreeGrafter"/>
</dbReference>
<dbReference type="Pfam" id="PF07715">
    <property type="entry name" value="Plug"/>
    <property type="match status" value="1"/>
</dbReference>
<dbReference type="PANTHER" id="PTHR30069">
    <property type="entry name" value="TONB-DEPENDENT OUTER MEMBRANE RECEPTOR"/>
    <property type="match status" value="1"/>
</dbReference>
<evidence type="ECO:0000256" key="1">
    <source>
        <dbReference type="ARBA" id="ARBA00004571"/>
    </source>
</evidence>
<evidence type="ECO:0000256" key="5">
    <source>
        <dbReference type="ARBA" id="ARBA00022729"/>
    </source>
</evidence>
<dbReference type="GO" id="GO:0009279">
    <property type="term" value="C:cell outer membrane"/>
    <property type="evidence" value="ECO:0007669"/>
    <property type="project" value="UniProtKB-SubCell"/>
</dbReference>
<keyword evidence="3 10" id="KW-1134">Transmembrane beta strand</keyword>
<dbReference type="InterPro" id="IPR000531">
    <property type="entry name" value="Beta-barrel_TonB"/>
</dbReference>
<name>A0A1V3IU27_9PAST</name>
<keyword evidence="15" id="KW-0675">Receptor</keyword>
<evidence type="ECO:0000256" key="7">
    <source>
        <dbReference type="ARBA" id="ARBA00023077"/>
    </source>
</evidence>
<dbReference type="Gene3D" id="2.170.130.10">
    <property type="entry name" value="TonB-dependent receptor, plug domain"/>
    <property type="match status" value="1"/>
</dbReference>
<dbReference type="Proteomes" id="UP000189161">
    <property type="component" value="Unassembled WGS sequence"/>
</dbReference>
<keyword evidence="16" id="KW-1185">Reference proteome</keyword>
<dbReference type="InterPro" id="IPR039426">
    <property type="entry name" value="TonB-dep_rcpt-like"/>
</dbReference>
<protein>
    <submittedName>
        <fullName evidence="15">Cobalamin receptor</fullName>
    </submittedName>
</protein>
<dbReference type="OrthoDB" id="9764669at2"/>
<evidence type="ECO:0000256" key="6">
    <source>
        <dbReference type="ARBA" id="ARBA00023065"/>
    </source>
</evidence>
<evidence type="ECO:0000256" key="10">
    <source>
        <dbReference type="PROSITE-ProRule" id="PRU01360"/>
    </source>
</evidence>
<comment type="similarity">
    <text evidence="10 11">Belongs to the TonB-dependent receptor family.</text>
</comment>
<keyword evidence="2 10" id="KW-0813">Transport</keyword>